<gene>
    <name evidence="2" type="ORF">P174DRAFT_424294</name>
</gene>
<reference evidence="3" key="1">
    <citation type="journal article" date="2018" name="Proc. Natl. Acad. Sci. U.S.A.">
        <title>Linking secondary metabolites to gene clusters through genome sequencing of six diverse Aspergillus species.</title>
        <authorList>
            <person name="Kaerboelling I."/>
            <person name="Vesth T.C."/>
            <person name="Frisvad J.C."/>
            <person name="Nybo J.L."/>
            <person name="Theobald S."/>
            <person name="Kuo A."/>
            <person name="Bowyer P."/>
            <person name="Matsuda Y."/>
            <person name="Mondo S."/>
            <person name="Lyhne E.K."/>
            <person name="Kogle M.E."/>
            <person name="Clum A."/>
            <person name="Lipzen A."/>
            <person name="Salamov A."/>
            <person name="Ngan C.Y."/>
            <person name="Daum C."/>
            <person name="Chiniquy J."/>
            <person name="Barry K."/>
            <person name="LaButti K."/>
            <person name="Haridas S."/>
            <person name="Simmons B.A."/>
            <person name="Magnuson J.K."/>
            <person name="Mortensen U.H."/>
            <person name="Larsen T.O."/>
            <person name="Grigoriev I.V."/>
            <person name="Baker S.E."/>
            <person name="Andersen M.R."/>
        </authorList>
    </citation>
    <scope>NUCLEOTIDE SEQUENCE [LARGE SCALE GENOMIC DNA]</scope>
    <source>
        <strain evidence="3">IBT 16806</strain>
    </source>
</reference>
<keyword evidence="3" id="KW-1185">Reference proteome</keyword>
<evidence type="ECO:0000256" key="1">
    <source>
        <dbReference type="SAM" id="MobiDB-lite"/>
    </source>
</evidence>
<dbReference type="EMBL" id="MSZS01000008">
    <property type="protein sequence ID" value="PKX90098.1"/>
    <property type="molecule type" value="Genomic_DNA"/>
</dbReference>
<evidence type="ECO:0000313" key="3">
    <source>
        <dbReference type="Proteomes" id="UP000234474"/>
    </source>
</evidence>
<dbReference type="RefSeq" id="XP_024678693.1">
    <property type="nucleotide sequence ID" value="XM_024825188.1"/>
</dbReference>
<sequence>MGGRVGPESQQLLLRQVDACGLCKRTGHKMANCPYRVALVNLPRHRKPLLPLSGVTLIRPNFPLARVTVDMLTGLSPPHLRAALAKKPEEPREDIEEEPQERLQRE</sequence>
<protein>
    <submittedName>
        <fullName evidence="2">Uncharacterized protein</fullName>
    </submittedName>
</protein>
<dbReference type="GeneID" id="36532513"/>
<dbReference type="VEuPathDB" id="FungiDB:P174DRAFT_424294"/>
<dbReference type="AlphaFoldDB" id="A0A2I1BXJ8"/>
<organism evidence="2 3">
    <name type="scientific">Aspergillus novofumigatus (strain IBT 16806)</name>
    <dbReference type="NCBI Taxonomy" id="1392255"/>
    <lineage>
        <taxon>Eukaryota</taxon>
        <taxon>Fungi</taxon>
        <taxon>Dikarya</taxon>
        <taxon>Ascomycota</taxon>
        <taxon>Pezizomycotina</taxon>
        <taxon>Eurotiomycetes</taxon>
        <taxon>Eurotiomycetidae</taxon>
        <taxon>Eurotiales</taxon>
        <taxon>Aspergillaceae</taxon>
        <taxon>Aspergillus</taxon>
        <taxon>Aspergillus subgen. Fumigati</taxon>
    </lineage>
</organism>
<dbReference type="Proteomes" id="UP000234474">
    <property type="component" value="Unassembled WGS sequence"/>
</dbReference>
<proteinExistence type="predicted"/>
<accession>A0A2I1BXJ8</accession>
<evidence type="ECO:0000313" key="2">
    <source>
        <dbReference type="EMBL" id="PKX90098.1"/>
    </source>
</evidence>
<feature type="region of interest" description="Disordered" evidence="1">
    <location>
        <begin position="83"/>
        <end position="106"/>
    </location>
</feature>
<name>A0A2I1BXJ8_ASPN1</name>
<comment type="caution">
    <text evidence="2">The sequence shown here is derived from an EMBL/GenBank/DDBJ whole genome shotgun (WGS) entry which is preliminary data.</text>
</comment>